<sequence>MDLELRFRKVALHKICYPVTLPKIVKVQQNVNFEKKLIIFYSTPKPSLQKTTRARPRHSRMFNCNKRLRFPRQYNLTCVCLEIKFW</sequence>
<gene>
    <name evidence="1" type="ORF">FF38_10975</name>
</gene>
<evidence type="ECO:0000313" key="2">
    <source>
        <dbReference type="Proteomes" id="UP000037069"/>
    </source>
</evidence>
<dbReference type="AlphaFoldDB" id="A0A0L0BXJ0"/>
<comment type="caution">
    <text evidence="1">The sequence shown here is derived from an EMBL/GenBank/DDBJ whole genome shotgun (WGS) entry which is preliminary data.</text>
</comment>
<protein>
    <submittedName>
        <fullName evidence="1">Uncharacterized protein</fullName>
    </submittedName>
</protein>
<organism evidence="1 2">
    <name type="scientific">Lucilia cuprina</name>
    <name type="common">Green bottle fly</name>
    <name type="synonym">Australian sheep blowfly</name>
    <dbReference type="NCBI Taxonomy" id="7375"/>
    <lineage>
        <taxon>Eukaryota</taxon>
        <taxon>Metazoa</taxon>
        <taxon>Ecdysozoa</taxon>
        <taxon>Arthropoda</taxon>
        <taxon>Hexapoda</taxon>
        <taxon>Insecta</taxon>
        <taxon>Pterygota</taxon>
        <taxon>Neoptera</taxon>
        <taxon>Endopterygota</taxon>
        <taxon>Diptera</taxon>
        <taxon>Brachycera</taxon>
        <taxon>Muscomorpha</taxon>
        <taxon>Oestroidea</taxon>
        <taxon>Calliphoridae</taxon>
        <taxon>Luciliinae</taxon>
        <taxon>Lucilia</taxon>
    </lineage>
</organism>
<keyword evidence="2" id="KW-1185">Reference proteome</keyword>
<dbReference type="Proteomes" id="UP000037069">
    <property type="component" value="Unassembled WGS sequence"/>
</dbReference>
<name>A0A0L0BXJ0_LUCCU</name>
<evidence type="ECO:0000313" key="1">
    <source>
        <dbReference type="EMBL" id="KNC24711.1"/>
    </source>
</evidence>
<accession>A0A0L0BXJ0</accession>
<proteinExistence type="predicted"/>
<reference evidence="1 2" key="1">
    <citation type="journal article" date="2015" name="Nat. Commun.">
        <title>Lucilia cuprina genome unlocks parasitic fly biology to underpin future interventions.</title>
        <authorList>
            <person name="Anstead C.A."/>
            <person name="Korhonen P.K."/>
            <person name="Young N.D."/>
            <person name="Hall R.S."/>
            <person name="Jex A.R."/>
            <person name="Murali S.C."/>
            <person name="Hughes D.S."/>
            <person name="Lee S.F."/>
            <person name="Perry T."/>
            <person name="Stroehlein A.J."/>
            <person name="Ansell B.R."/>
            <person name="Breugelmans B."/>
            <person name="Hofmann A."/>
            <person name="Qu J."/>
            <person name="Dugan S."/>
            <person name="Lee S.L."/>
            <person name="Chao H."/>
            <person name="Dinh H."/>
            <person name="Han Y."/>
            <person name="Doddapaneni H.V."/>
            <person name="Worley K.C."/>
            <person name="Muzny D.M."/>
            <person name="Ioannidis P."/>
            <person name="Waterhouse R.M."/>
            <person name="Zdobnov E.M."/>
            <person name="James P.J."/>
            <person name="Bagnall N.H."/>
            <person name="Kotze A.C."/>
            <person name="Gibbs R.A."/>
            <person name="Richards S."/>
            <person name="Batterham P."/>
            <person name="Gasser R.B."/>
        </authorList>
    </citation>
    <scope>NUCLEOTIDE SEQUENCE [LARGE SCALE GENOMIC DNA]</scope>
    <source>
        <strain evidence="1 2">LS</strain>
        <tissue evidence="1">Full body</tissue>
    </source>
</reference>
<dbReference type="EMBL" id="JRES01001184">
    <property type="protein sequence ID" value="KNC24711.1"/>
    <property type="molecule type" value="Genomic_DNA"/>
</dbReference>